<dbReference type="NCBIfam" id="TIGR00732">
    <property type="entry name" value="dprA"/>
    <property type="match status" value="1"/>
</dbReference>
<reference evidence="3 4" key="1">
    <citation type="submission" date="2018-06" db="EMBL/GenBank/DDBJ databases">
        <authorList>
            <consortium name="Pathogen Informatics"/>
            <person name="Doyle S."/>
        </authorList>
    </citation>
    <scope>NUCLEOTIDE SEQUENCE [LARGE SCALE GENOMIC DNA]</scope>
    <source>
        <strain evidence="3 4">NCTC11661</strain>
    </source>
</reference>
<sequence>MNEEEILYSIALRKCRNIGDNYFFQLMNHFSSAKEVWTTHHKDIHEKTGIGLKSIEDIGNTKHLDFAEKEIIFCQKNQVNIILRHREQLPGWLGECNDAPAILYHKGSLPKKANYLSIVGTRNMTVYGKHFIHELMEILRETLYLHTVSGLALGVDTEVHEQSIHQGITTIAVLAHGFHTLYPSKNKKLAEEILEKGGGLLSEFNSNQKPDRENFIQRNRIVAGISPATIVVETAFGGGSISTANFANGYNRDVFALPGKINDKYSQGCNKLIGESRAKALFSISDMMEDLGYIHKQKNIIGDLFASQELPEMNAVQEKIYSVIRSKNGISSDDLALLVDMNTKDLMVELLQMELSGLIRCNSSRQYLVS</sequence>
<dbReference type="InterPro" id="IPR003488">
    <property type="entry name" value="DprA"/>
</dbReference>
<accession>A0A376BZR2</accession>
<dbReference type="Pfam" id="PF02481">
    <property type="entry name" value="DNA_processg_A"/>
    <property type="match status" value="1"/>
</dbReference>
<evidence type="ECO:0000259" key="2">
    <source>
        <dbReference type="Pfam" id="PF02481"/>
    </source>
</evidence>
<dbReference type="SUPFAM" id="SSF102405">
    <property type="entry name" value="MCP/YpsA-like"/>
    <property type="match status" value="1"/>
</dbReference>
<protein>
    <submittedName>
        <fullName evidence="3">DNA protecting protein DprA</fullName>
    </submittedName>
</protein>
<evidence type="ECO:0000313" key="3">
    <source>
        <dbReference type="EMBL" id="SSZ47037.1"/>
    </source>
</evidence>
<name>A0A376BZR2_9FLAO</name>
<organism evidence="3 4">
    <name type="scientific">Bergeyella zoohelcum</name>
    <dbReference type="NCBI Taxonomy" id="1015"/>
    <lineage>
        <taxon>Bacteria</taxon>
        <taxon>Pseudomonadati</taxon>
        <taxon>Bacteroidota</taxon>
        <taxon>Flavobacteriia</taxon>
        <taxon>Flavobacteriales</taxon>
        <taxon>Weeksellaceae</taxon>
        <taxon>Bergeyella</taxon>
    </lineage>
</organism>
<feature type="domain" description="Smf/DprA SLOG" evidence="2">
    <location>
        <begin position="81"/>
        <end position="291"/>
    </location>
</feature>
<dbReference type="GO" id="GO:0009294">
    <property type="term" value="P:DNA-mediated transformation"/>
    <property type="evidence" value="ECO:0007669"/>
    <property type="project" value="InterPro"/>
</dbReference>
<comment type="similarity">
    <text evidence="1">Belongs to the DprA/Smf family.</text>
</comment>
<gene>
    <name evidence="3" type="primary">smf</name>
    <name evidence="3" type="ORF">NCTC11661_00700</name>
</gene>
<dbReference type="AlphaFoldDB" id="A0A376BZR2"/>
<evidence type="ECO:0000256" key="1">
    <source>
        <dbReference type="ARBA" id="ARBA00006525"/>
    </source>
</evidence>
<dbReference type="SUPFAM" id="SSF47781">
    <property type="entry name" value="RuvA domain 2-like"/>
    <property type="match status" value="1"/>
</dbReference>
<dbReference type="Gene3D" id="3.40.50.450">
    <property type="match status" value="1"/>
</dbReference>
<dbReference type="EMBL" id="UFTJ01000001">
    <property type="protein sequence ID" value="SSZ47037.1"/>
    <property type="molecule type" value="Genomic_DNA"/>
</dbReference>
<dbReference type="PANTHER" id="PTHR43022">
    <property type="entry name" value="PROTEIN SMF"/>
    <property type="match status" value="1"/>
</dbReference>
<dbReference type="Proteomes" id="UP000255515">
    <property type="component" value="Unassembled WGS sequence"/>
</dbReference>
<proteinExistence type="inferred from homology"/>
<dbReference type="InterPro" id="IPR010994">
    <property type="entry name" value="RuvA_2-like"/>
</dbReference>
<dbReference type="PANTHER" id="PTHR43022:SF1">
    <property type="entry name" value="PROTEIN SMF"/>
    <property type="match status" value="1"/>
</dbReference>
<evidence type="ECO:0000313" key="4">
    <source>
        <dbReference type="Proteomes" id="UP000255515"/>
    </source>
</evidence>
<dbReference type="RefSeq" id="WP_002686543.1">
    <property type="nucleotide sequence ID" value="NZ_UFTJ01000001.1"/>
</dbReference>
<dbReference type="InterPro" id="IPR057666">
    <property type="entry name" value="DrpA_SLOG"/>
</dbReference>